<evidence type="ECO:0000313" key="3">
    <source>
        <dbReference type="Proteomes" id="UP000749559"/>
    </source>
</evidence>
<dbReference type="Pfam" id="PF00531">
    <property type="entry name" value="Death"/>
    <property type="match status" value="2"/>
</dbReference>
<evidence type="ECO:0000256" key="1">
    <source>
        <dbReference type="SAM" id="MobiDB-lite"/>
    </source>
</evidence>
<dbReference type="InterPro" id="IPR011029">
    <property type="entry name" value="DEATH-like_dom_sf"/>
</dbReference>
<reference evidence="2" key="1">
    <citation type="submission" date="2022-03" db="EMBL/GenBank/DDBJ databases">
        <authorList>
            <person name="Martin C."/>
        </authorList>
    </citation>
    <scope>NUCLEOTIDE SEQUENCE</scope>
</reference>
<dbReference type="Gene3D" id="1.10.533.10">
    <property type="entry name" value="Death Domain, Fas"/>
    <property type="match status" value="2"/>
</dbReference>
<feature type="compositionally biased region" description="Basic and acidic residues" evidence="1">
    <location>
        <begin position="1"/>
        <end position="44"/>
    </location>
</feature>
<dbReference type="PROSITE" id="PS50017">
    <property type="entry name" value="DEATH_DOMAIN"/>
    <property type="match status" value="2"/>
</dbReference>
<dbReference type="PANTHER" id="PTHR28336:SF4">
    <property type="entry name" value="DEATH DOMAIN-CONTAINING PROTEIN 1"/>
    <property type="match status" value="1"/>
</dbReference>
<comment type="caution">
    <text evidence="2">The sequence shown here is derived from an EMBL/GenBank/DDBJ whole genome shotgun (WGS) entry which is preliminary data.</text>
</comment>
<organism evidence="2 3">
    <name type="scientific">Owenia fusiformis</name>
    <name type="common">Polychaete worm</name>
    <dbReference type="NCBI Taxonomy" id="6347"/>
    <lineage>
        <taxon>Eukaryota</taxon>
        <taxon>Metazoa</taxon>
        <taxon>Spiralia</taxon>
        <taxon>Lophotrochozoa</taxon>
        <taxon>Annelida</taxon>
        <taxon>Polychaeta</taxon>
        <taxon>Sedentaria</taxon>
        <taxon>Canalipalpata</taxon>
        <taxon>Sabellida</taxon>
        <taxon>Oweniida</taxon>
        <taxon>Oweniidae</taxon>
        <taxon>Owenia</taxon>
    </lineage>
</organism>
<dbReference type="GO" id="GO:0007165">
    <property type="term" value="P:signal transduction"/>
    <property type="evidence" value="ECO:0007669"/>
    <property type="project" value="InterPro"/>
</dbReference>
<keyword evidence="3" id="KW-1185">Reference proteome</keyword>
<accession>A0A8J1TB71</accession>
<gene>
    <name evidence="2" type="ORF">OFUS_LOCUS23910</name>
</gene>
<dbReference type="Proteomes" id="UP000749559">
    <property type="component" value="Unassembled WGS sequence"/>
</dbReference>
<feature type="compositionally biased region" description="Acidic residues" evidence="1">
    <location>
        <begin position="110"/>
        <end position="122"/>
    </location>
</feature>
<feature type="region of interest" description="Disordered" evidence="1">
    <location>
        <begin position="1"/>
        <end position="122"/>
    </location>
</feature>
<sequence>MAEEKEPTADGDNKNDNETHEDKPVDSDGDNKNDNDTAEVKEPTADGDNTNDNDTPEVKPVDSDNNRNETNDEHKTTDDNDGTRLTDTSEEDRVKTPHVDQEDIITTQQQDEEEEEDVEEEPIDLNSLDFNSHLKPLIERLTQERDWINECPLKNYKHIKSLKRAIQRTKSIAEKWEQFASELTEGLVEVRETSQSIFKILEEKLSTDGLNTWIENGSAFNTQSDEDKAVQELKNYAQAANARKEITAVNADLAAAVKLANEAETEAAEAALEAERAANEVEQAREAAEEARRAAIAKARFEEEERRRMEEERKAKEEYERQLKMEEERKRAELEALKGTPEEQARIAEEEERQRQEAARRDPKNWEPYFYRVKSEDWDQGMGCVIRAMKGVIYQEDLICEKLSQLDDVLQLAPNEELVSNIIRISKDDPKKKINFEEPFHLAIPQCAPRMNNPTKEPIIKILDSKTGEWKPLQTKEVQFEDMKELKFVEAKIKRMGTFAVVLKFKKDQITVTKKGGKFFSSIDSRICMGFSPGAFRVNTNIQFEVQPVDLAAVSDLKMRQVELCGSLLASSPILKLWPPKRKCPMTFTLPVPPNPMLRAKRPGTAVEKKENKSSVNRPKSAFPLKNKDADDTASLQEDNLHLLYRNAETDAWEAVSNVVIAQGKNKDTATFEVDTPLERFVVLRTQVDTPVPKVEKMAKALDEALCHRVVQVVLQQNNDDPGDICMNCVNLNKVDKTLKQMSEAGYEEGPSPSDDIILKEGQIITLSFRGNICRNTEYEDDFEDEDTQTGDLKFCFNSHLKSKLEFYVTELDKFAQKGINCYRGFAQFNTRGLIPREVAQTEDDRGNRSGGKAKTQIVYEEGNILLCEMLINLPKPEQEAPKPIIKAPVTFKSEDLVDDETLRHLSTELGEEWKRLASQLNVKGTRIQAILRDNVNAEATDQAAFDMLVTWAKRVPRSMNKVDILCNALLSVGRVDLVEEIRDREREFRETKAASVRDSYLKRAFVIVAQSPSVVNQWQEFVSKLGLSRSIIQSVDDEYSSMREKCFNSLLRWKEENQDEATTMKLSLCLRKCKHLDVCRQVEGIAGSKI</sequence>
<name>A0A8J1TB71_OWEFU</name>
<dbReference type="OrthoDB" id="6118651at2759"/>
<protein>
    <submittedName>
        <fullName evidence="2">Uncharacterized protein</fullName>
    </submittedName>
</protein>
<dbReference type="InterPro" id="IPR000488">
    <property type="entry name" value="Death_dom"/>
</dbReference>
<dbReference type="EMBL" id="CAIIXF020000011">
    <property type="protein sequence ID" value="CAH1799957.1"/>
    <property type="molecule type" value="Genomic_DNA"/>
</dbReference>
<dbReference type="SMART" id="SM00005">
    <property type="entry name" value="DEATH"/>
    <property type="match status" value="2"/>
</dbReference>
<evidence type="ECO:0000313" key="2">
    <source>
        <dbReference type="EMBL" id="CAH1799957.1"/>
    </source>
</evidence>
<feature type="compositionally biased region" description="Basic and acidic residues" evidence="1">
    <location>
        <begin position="56"/>
        <end position="84"/>
    </location>
</feature>
<feature type="region of interest" description="Disordered" evidence="1">
    <location>
        <begin position="338"/>
        <end position="361"/>
    </location>
</feature>
<proteinExistence type="predicted"/>
<dbReference type="AlphaFoldDB" id="A0A8J1TB71"/>
<feature type="region of interest" description="Disordered" evidence="1">
    <location>
        <begin position="604"/>
        <end position="628"/>
    </location>
</feature>
<dbReference type="SUPFAM" id="SSF47986">
    <property type="entry name" value="DEATH domain"/>
    <property type="match status" value="2"/>
</dbReference>
<dbReference type="CDD" id="cd01670">
    <property type="entry name" value="Death"/>
    <property type="match status" value="1"/>
</dbReference>
<feature type="compositionally biased region" description="Basic and acidic residues" evidence="1">
    <location>
        <begin position="91"/>
        <end position="101"/>
    </location>
</feature>
<dbReference type="Gene3D" id="2.60.220.30">
    <property type="match status" value="1"/>
</dbReference>
<dbReference type="PANTHER" id="PTHR28336">
    <property type="entry name" value="BA1-643"/>
    <property type="match status" value="1"/>
</dbReference>